<evidence type="ECO:0000313" key="5">
    <source>
        <dbReference type="Proteomes" id="UP000199072"/>
    </source>
</evidence>
<protein>
    <submittedName>
        <fullName evidence="4">Response regulator receiver domain-containing protein</fullName>
    </submittedName>
</protein>
<reference evidence="4 5" key="1">
    <citation type="submission" date="2016-10" db="EMBL/GenBank/DDBJ databases">
        <authorList>
            <person name="de Groot N.N."/>
        </authorList>
    </citation>
    <scope>NUCLEOTIDE SEQUENCE [LARGE SCALE GENOMIC DNA]</scope>
    <source>
        <strain evidence="4 5">47C3B</strain>
    </source>
</reference>
<keyword evidence="1 2" id="KW-0597">Phosphoprotein</keyword>
<dbReference type="GO" id="GO:0000160">
    <property type="term" value="P:phosphorelay signal transduction system"/>
    <property type="evidence" value="ECO:0007669"/>
    <property type="project" value="InterPro"/>
</dbReference>
<feature type="domain" description="Response regulatory" evidence="3">
    <location>
        <begin position="4"/>
        <end position="119"/>
    </location>
</feature>
<dbReference type="OrthoDB" id="677887at2"/>
<evidence type="ECO:0000256" key="1">
    <source>
        <dbReference type="ARBA" id="ARBA00022553"/>
    </source>
</evidence>
<name>A0A1G7LJZ5_9SPHI</name>
<dbReference type="Pfam" id="PF00072">
    <property type="entry name" value="Response_reg"/>
    <property type="match status" value="1"/>
</dbReference>
<dbReference type="Proteomes" id="UP000199072">
    <property type="component" value="Unassembled WGS sequence"/>
</dbReference>
<evidence type="ECO:0000259" key="3">
    <source>
        <dbReference type="PROSITE" id="PS50110"/>
    </source>
</evidence>
<dbReference type="PANTHER" id="PTHR44591">
    <property type="entry name" value="STRESS RESPONSE REGULATOR PROTEIN 1"/>
    <property type="match status" value="1"/>
</dbReference>
<evidence type="ECO:0000313" key="4">
    <source>
        <dbReference type="EMBL" id="SDF49733.1"/>
    </source>
</evidence>
<keyword evidence="5" id="KW-1185">Reference proteome</keyword>
<dbReference type="InterPro" id="IPR001789">
    <property type="entry name" value="Sig_transdc_resp-reg_receiver"/>
</dbReference>
<organism evidence="4 5">
    <name type="scientific">Mucilaginibacter pineti</name>
    <dbReference type="NCBI Taxonomy" id="1391627"/>
    <lineage>
        <taxon>Bacteria</taxon>
        <taxon>Pseudomonadati</taxon>
        <taxon>Bacteroidota</taxon>
        <taxon>Sphingobacteriia</taxon>
        <taxon>Sphingobacteriales</taxon>
        <taxon>Sphingobacteriaceae</taxon>
        <taxon>Mucilaginibacter</taxon>
    </lineage>
</organism>
<dbReference type="Gene3D" id="3.40.50.2300">
    <property type="match status" value="1"/>
</dbReference>
<dbReference type="InterPro" id="IPR050595">
    <property type="entry name" value="Bact_response_regulator"/>
</dbReference>
<dbReference type="EMBL" id="FNAI01000019">
    <property type="protein sequence ID" value="SDF49733.1"/>
    <property type="molecule type" value="Genomic_DNA"/>
</dbReference>
<dbReference type="STRING" id="1391627.SAMN05216464_11911"/>
<feature type="modified residue" description="4-aspartylphosphate" evidence="2">
    <location>
        <position position="53"/>
    </location>
</feature>
<dbReference type="PROSITE" id="PS50110">
    <property type="entry name" value="RESPONSE_REGULATORY"/>
    <property type="match status" value="1"/>
</dbReference>
<dbReference type="SMART" id="SM00448">
    <property type="entry name" value="REC"/>
    <property type="match status" value="1"/>
</dbReference>
<accession>A0A1G7LJZ5</accession>
<proteinExistence type="predicted"/>
<dbReference type="AlphaFoldDB" id="A0A1G7LJZ5"/>
<sequence>MKQKILVLDDDQDILEIISYILLDKGYEVETLNTGEDVFKVIQQFHPDLILMDVMLGNMDGRVICRHIKSSLETENVPVILISASHNLSQSLKQDGAPNDFIAKPFDIDDLIKKVEANL</sequence>
<evidence type="ECO:0000256" key="2">
    <source>
        <dbReference type="PROSITE-ProRule" id="PRU00169"/>
    </source>
</evidence>
<dbReference type="RefSeq" id="WP_091155805.1">
    <property type="nucleotide sequence ID" value="NZ_FNAI01000019.1"/>
</dbReference>
<dbReference type="InterPro" id="IPR011006">
    <property type="entry name" value="CheY-like_superfamily"/>
</dbReference>
<dbReference type="SUPFAM" id="SSF52172">
    <property type="entry name" value="CheY-like"/>
    <property type="match status" value="1"/>
</dbReference>
<dbReference type="PANTHER" id="PTHR44591:SF3">
    <property type="entry name" value="RESPONSE REGULATORY DOMAIN-CONTAINING PROTEIN"/>
    <property type="match status" value="1"/>
</dbReference>
<gene>
    <name evidence="4" type="ORF">SAMN05216464_11911</name>
</gene>